<feature type="transmembrane region" description="Helical" evidence="7">
    <location>
        <begin position="84"/>
        <end position="104"/>
    </location>
</feature>
<dbReference type="InterPro" id="IPR027469">
    <property type="entry name" value="Cation_efflux_TMD_sf"/>
</dbReference>
<comment type="caution">
    <text evidence="10">The sequence shown here is derived from an EMBL/GenBank/DDBJ whole genome shotgun (WGS) entry which is preliminary data.</text>
</comment>
<dbReference type="Proteomes" id="UP001154272">
    <property type="component" value="Unassembled WGS sequence"/>
</dbReference>
<dbReference type="InterPro" id="IPR036837">
    <property type="entry name" value="Cation_efflux_CTD_sf"/>
</dbReference>
<feature type="transmembrane region" description="Helical" evidence="7">
    <location>
        <begin position="12"/>
        <end position="32"/>
    </location>
</feature>
<organism evidence="10 11">
    <name type="scientific">Commensalibacter papalotli</name>
    <name type="common">ex Botero et al. 2024</name>
    <dbReference type="NCBI Taxonomy" id="2972766"/>
    <lineage>
        <taxon>Bacteria</taxon>
        <taxon>Pseudomonadati</taxon>
        <taxon>Pseudomonadota</taxon>
        <taxon>Alphaproteobacteria</taxon>
        <taxon>Acetobacterales</taxon>
        <taxon>Acetobacteraceae</taxon>
    </lineage>
</organism>
<evidence type="ECO:0000256" key="4">
    <source>
        <dbReference type="ARBA" id="ARBA00022692"/>
    </source>
</evidence>
<evidence type="ECO:0000313" key="11">
    <source>
        <dbReference type="Proteomes" id="UP001154272"/>
    </source>
</evidence>
<evidence type="ECO:0000256" key="3">
    <source>
        <dbReference type="ARBA" id="ARBA00022448"/>
    </source>
</evidence>
<comment type="similarity">
    <text evidence="2">Belongs to the cation diffusion facilitator (CDF) transporter (TC 2.A.4) family.</text>
</comment>
<dbReference type="NCBIfam" id="TIGR01297">
    <property type="entry name" value="CDF"/>
    <property type="match status" value="1"/>
</dbReference>
<gene>
    <name evidence="10" type="ORF">R83534S58_LOCUS646</name>
</gene>
<keyword evidence="6 7" id="KW-0472">Membrane</keyword>
<feature type="transmembrane region" description="Helical" evidence="7">
    <location>
        <begin position="44"/>
        <end position="64"/>
    </location>
</feature>
<sequence>MILRVVQDKKILFSIGSIFVSILVLYLKYFAWYTTNSVAFYSDMLETLINVAAAILGCIALIFAAHPADRQHPYGHQKAEYISAAIEGLLVVTTAGLIFYESFLAWQHPKLPTAPFIGILFNGSAGIVNLIWCIVLIKVGKKYCSPALIAGGQHILSDVWTTVGLICGFILIPFIQWALLDAILGFCIALNVLRMGFQVITESFNGLMDQAPPKQVTEHIYELIKKNAPEALDFHMVRFRQVGAITFIDFHLVVPGTMNVYTAHKICDRIELSIKNAIGSVSINIHVEPEDELKKNNLIW</sequence>
<name>A0ABN8WBY1_9PROT</name>
<comment type="subcellular location">
    <subcellularLocation>
        <location evidence="1">Membrane</location>
        <topology evidence="1">Multi-pass membrane protein</topology>
    </subcellularLocation>
</comment>
<dbReference type="InterPro" id="IPR002524">
    <property type="entry name" value="Cation_efflux"/>
</dbReference>
<dbReference type="Gene3D" id="3.30.70.1350">
    <property type="entry name" value="Cation efflux protein, cytoplasmic domain"/>
    <property type="match status" value="1"/>
</dbReference>
<dbReference type="PANTHER" id="PTHR43840:SF15">
    <property type="entry name" value="MITOCHONDRIAL METAL TRANSPORTER 1-RELATED"/>
    <property type="match status" value="1"/>
</dbReference>
<feature type="transmembrane region" description="Helical" evidence="7">
    <location>
        <begin position="158"/>
        <end position="176"/>
    </location>
</feature>
<keyword evidence="3" id="KW-0813">Transport</keyword>
<dbReference type="InterPro" id="IPR050291">
    <property type="entry name" value="CDF_Transporter"/>
</dbReference>
<evidence type="ECO:0000256" key="5">
    <source>
        <dbReference type="ARBA" id="ARBA00022989"/>
    </source>
</evidence>
<dbReference type="Gene3D" id="1.20.1510.10">
    <property type="entry name" value="Cation efflux protein transmembrane domain"/>
    <property type="match status" value="1"/>
</dbReference>
<protein>
    <submittedName>
        <fullName evidence="10">Divalent metal cation (Fe/Co/Zn/Cd) efflux pump (FieF) (PDB:2QFI)</fullName>
    </submittedName>
</protein>
<keyword evidence="4 7" id="KW-0812">Transmembrane</keyword>
<dbReference type="Pfam" id="PF01545">
    <property type="entry name" value="Cation_efflux"/>
    <property type="match status" value="1"/>
</dbReference>
<dbReference type="Pfam" id="PF16916">
    <property type="entry name" value="ZT_dimer"/>
    <property type="match status" value="1"/>
</dbReference>
<reference evidence="10" key="1">
    <citation type="submission" date="2022-10" db="EMBL/GenBank/DDBJ databases">
        <authorList>
            <person name="Botero Cardona J."/>
        </authorList>
    </citation>
    <scope>NUCLEOTIDE SEQUENCE</scope>
    <source>
        <strain evidence="10">R-83534</strain>
    </source>
</reference>
<dbReference type="SUPFAM" id="SSF160240">
    <property type="entry name" value="Cation efflux protein cytoplasmic domain-like"/>
    <property type="match status" value="1"/>
</dbReference>
<evidence type="ECO:0000256" key="6">
    <source>
        <dbReference type="ARBA" id="ARBA00023136"/>
    </source>
</evidence>
<keyword evidence="5 7" id="KW-1133">Transmembrane helix</keyword>
<feature type="transmembrane region" description="Helical" evidence="7">
    <location>
        <begin position="116"/>
        <end position="137"/>
    </location>
</feature>
<accession>A0ABN8WBY1</accession>
<keyword evidence="11" id="KW-1185">Reference proteome</keyword>
<dbReference type="EMBL" id="CAMXCH010000001">
    <property type="protein sequence ID" value="CAI3932932.1"/>
    <property type="molecule type" value="Genomic_DNA"/>
</dbReference>
<dbReference type="InterPro" id="IPR027470">
    <property type="entry name" value="Cation_efflux_CTD"/>
</dbReference>
<dbReference type="PANTHER" id="PTHR43840">
    <property type="entry name" value="MITOCHONDRIAL METAL TRANSPORTER 1-RELATED"/>
    <property type="match status" value="1"/>
</dbReference>
<evidence type="ECO:0000259" key="8">
    <source>
        <dbReference type="Pfam" id="PF01545"/>
    </source>
</evidence>
<evidence type="ECO:0000256" key="7">
    <source>
        <dbReference type="SAM" id="Phobius"/>
    </source>
</evidence>
<dbReference type="InterPro" id="IPR058533">
    <property type="entry name" value="Cation_efflux_TM"/>
</dbReference>
<dbReference type="RefSeq" id="WP_282023456.1">
    <property type="nucleotide sequence ID" value="NZ_CAMXCH010000001.1"/>
</dbReference>
<feature type="domain" description="Cation efflux protein cytoplasmic" evidence="9">
    <location>
        <begin position="212"/>
        <end position="290"/>
    </location>
</feature>
<evidence type="ECO:0000313" key="10">
    <source>
        <dbReference type="EMBL" id="CAI3932932.1"/>
    </source>
</evidence>
<feature type="domain" description="Cation efflux protein transmembrane" evidence="8">
    <location>
        <begin position="17"/>
        <end position="208"/>
    </location>
</feature>
<evidence type="ECO:0000259" key="9">
    <source>
        <dbReference type="Pfam" id="PF16916"/>
    </source>
</evidence>
<proteinExistence type="inferred from homology"/>
<evidence type="ECO:0000256" key="1">
    <source>
        <dbReference type="ARBA" id="ARBA00004141"/>
    </source>
</evidence>
<dbReference type="SUPFAM" id="SSF161111">
    <property type="entry name" value="Cation efflux protein transmembrane domain-like"/>
    <property type="match status" value="1"/>
</dbReference>
<evidence type="ECO:0000256" key="2">
    <source>
        <dbReference type="ARBA" id="ARBA00008114"/>
    </source>
</evidence>